<keyword evidence="1" id="KW-0349">Heme</keyword>
<evidence type="ECO:0000256" key="3">
    <source>
        <dbReference type="ARBA" id="ARBA00023004"/>
    </source>
</evidence>
<proteinExistence type="predicted"/>
<dbReference type="Pfam" id="PF13442">
    <property type="entry name" value="Cytochrome_CBB3"/>
    <property type="match status" value="1"/>
</dbReference>
<protein>
    <recommendedName>
        <fullName evidence="4">Cytochrome c domain-containing protein</fullName>
    </recommendedName>
</protein>
<evidence type="ECO:0000259" key="4">
    <source>
        <dbReference type="PROSITE" id="PS51007"/>
    </source>
</evidence>
<dbReference type="InterPro" id="IPR009056">
    <property type="entry name" value="Cyt_c-like_dom"/>
</dbReference>
<dbReference type="Gene3D" id="1.10.760.10">
    <property type="entry name" value="Cytochrome c-like domain"/>
    <property type="match status" value="1"/>
</dbReference>
<name>A0A3B0XDQ7_9ZZZZ</name>
<keyword evidence="3" id="KW-0408">Iron</keyword>
<evidence type="ECO:0000256" key="1">
    <source>
        <dbReference type="ARBA" id="ARBA00022617"/>
    </source>
</evidence>
<dbReference type="GO" id="GO:0046872">
    <property type="term" value="F:metal ion binding"/>
    <property type="evidence" value="ECO:0007669"/>
    <property type="project" value="UniProtKB-KW"/>
</dbReference>
<keyword evidence="2" id="KW-0479">Metal-binding</keyword>
<dbReference type="EMBL" id="UOFG01000141">
    <property type="protein sequence ID" value="VAW61227.1"/>
    <property type="molecule type" value="Genomic_DNA"/>
</dbReference>
<reference evidence="5" key="1">
    <citation type="submission" date="2018-06" db="EMBL/GenBank/DDBJ databases">
        <authorList>
            <person name="Zhirakovskaya E."/>
        </authorList>
    </citation>
    <scope>NUCLEOTIDE SEQUENCE</scope>
</reference>
<dbReference type="InterPro" id="IPR036909">
    <property type="entry name" value="Cyt_c-like_dom_sf"/>
</dbReference>
<dbReference type="PROSITE" id="PS51007">
    <property type="entry name" value="CYTC"/>
    <property type="match status" value="1"/>
</dbReference>
<dbReference type="GO" id="GO:0020037">
    <property type="term" value="F:heme binding"/>
    <property type="evidence" value="ECO:0007669"/>
    <property type="project" value="InterPro"/>
</dbReference>
<evidence type="ECO:0000256" key="2">
    <source>
        <dbReference type="ARBA" id="ARBA00022723"/>
    </source>
</evidence>
<evidence type="ECO:0000313" key="5">
    <source>
        <dbReference type="EMBL" id="VAW61227.1"/>
    </source>
</evidence>
<dbReference type="GO" id="GO:0009055">
    <property type="term" value="F:electron transfer activity"/>
    <property type="evidence" value="ECO:0007669"/>
    <property type="project" value="InterPro"/>
</dbReference>
<accession>A0A3B0XDQ7</accession>
<dbReference type="AlphaFoldDB" id="A0A3B0XDQ7"/>
<feature type="domain" description="Cytochrome c" evidence="4">
    <location>
        <begin position="33"/>
        <end position="174"/>
    </location>
</feature>
<gene>
    <name evidence="5" type="ORF">MNBD_GAMMA11-1806</name>
</gene>
<sequence>MKNLQKNFYAIIFASSSLIAGFSVQAADYPQPGNANKGAIAWANNCSRCHNIRGTRELRDDQWISTMFHMRIRAGLTGQDTRDILSFMQASNGPEAKKIKRNSTAVKAPSQATANLSGEAIYSQTCIACHGDNGKGALPGTPDFTKKDGRLTRSDEALSSDDIEKVIKYLRGNFSS</sequence>
<organism evidence="5">
    <name type="scientific">hydrothermal vent metagenome</name>
    <dbReference type="NCBI Taxonomy" id="652676"/>
    <lineage>
        <taxon>unclassified sequences</taxon>
        <taxon>metagenomes</taxon>
        <taxon>ecological metagenomes</taxon>
    </lineage>
</organism>
<dbReference type="SUPFAM" id="SSF46626">
    <property type="entry name" value="Cytochrome c"/>
    <property type="match status" value="2"/>
</dbReference>